<organism evidence="1 2">
    <name type="scientific">Penicillium subrubescens</name>
    <dbReference type="NCBI Taxonomy" id="1316194"/>
    <lineage>
        <taxon>Eukaryota</taxon>
        <taxon>Fungi</taxon>
        <taxon>Dikarya</taxon>
        <taxon>Ascomycota</taxon>
        <taxon>Pezizomycotina</taxon>
        <taxon>Eurotiomycetes</taxon>
        <taxon>Eurotiomycetidae</taxon>
        <taxon>Eurotiales</taxon>
        <taxon>Aspergillaceae</taxon>
        <taxon>Penicillium</taxon>
    </lineage>
</organism>
<evidence type="ECO:0000313" key="2">
    <source>
        <dbReference type="Proteomes" id="UP000186955"/>
    </source>
</evidence>
<keyword evidence="2" id="KW-1185">Reference proteome</keyword>
<reference evidence="1 2" key="1">
    <citation type="submission" date="2016-10" db="EMBL/GenBank/DDBJ databases">
        <title>Genome sequence of the ascomycete fungus Penicillium subrubescens.</title>
        <authorList>
            <person name="De Vries R.P."/>
            <person name="Peng M."/>
            <person name="Dilokpimol A."/>
            <person name="Hilden K."/>
            <person name="Makela M.R."/>
            <person name="Grigoriev I."/>
            <person name="Riley R."/>
            <person name="Granchi Z."/>
        </authorList>
    </citation>
    <scope>NUCLEOTIDE SEQUENCE [LARGE SCALE GENOMIC DNA]</scope>
    <source>
        <strain evidence="1 2">CBS 132785</strain>
    </source>
</reference>
<gene>
    <name evidence="1" type="ORF">PENSUB_8140</name>
</gene>
<dbReference type="Proteomes" id="UP000186955">
    <property type="component" value="Unassembled WGS sequence"/>
</dbReference>
<dbReference type="EMBL" id="MNBE01000653">
    <property type="protein sequence ID" value="OKO99923.1"/>
    <property type="molecule type" value="Genomic_DNA"/>
</dbReference>
<evidence type="ECO:0000313" key="1">
    <source>
        <dbReference type="EMBL" id="OKO99923.1"/>
    </source>
</evidence>
<accession>A0A1Q5TI73</accession>
<protein>
    <submittedName>
        <fullName evidence="1">Uncharacterized protein</fullName>
    </submittedName>
</protein>
<sequence length="417" mass="46598">MTGSIYKSLERPLYLPRSESLIAAVTIGRGSLPSVSFYPIDPSSPDPQCFPGLPHDTYIGGPSSSAASVVDSKKLRKSYQVDSISINAGVCLFSLPMLGPISLHHRTAQNTPLIVPYLPINEGPTLYELEGVSRLAFAIADMVCLIWDRPNPTDVEIEIDVPDFQYYWSIYDFYRSGLIDTSLVCEWMELVDERHNQMGAIMIAAIKSLLRSQFLSLDIEKLRINITSGAETASSLIKKCLTYGIFPSVQGIISSLHSCPMYGVLWQDFFTNLDPDEPMATVTDICRLTYVFKAVRPALRRRRFDKTHMILQVDDIGEHRIFDRAEAILKAYNGDGSLSLVEKRSVMIGLFPLHRISMAHLAHGKALYVHAPLDRLFFDRATGESITIMKMISLTYGVRIAKTVQKAFSQNCLHPGN</sequence>
<dbReference type="STRING" id="1316194.A0A1Q5TI73"/>
<comment type="caution">
    <text evidence="1">The sequence shown here is derived from an EMBL/GenBank/DDBJ whole genome shotgun (WGS) entry which is preliminary data.</text>
</comment>
<dbReference type="AlphaFoldDB" id="A0A1Q5TI73"/>
<name>A0A1Q5TI73_9EURO</name>
<proteinExistence type="predicted"/>